<dbReference type="GO" id="GO:0042742">
    <property type="term" value="P:defense response to bacterium"/>
    <property type="evidence" value="ECO:0007669"/>
    <property type="project" value="UniProtKB-KW"/>
</dbReference>
<sequence>MVESSITRTQISPNKHYGGRDVDWVVIHTQEGNGRARDIIPFLCNPASQVSYNAVVDDVESVLVVPWDANPWAASNANSRGDHLLSAGSFAKWSKAKWLETDARDGKNENAQMDRLALLTAWRCKVRGIPPVYVGGKGRPSKPGICGHVDFGAWGGGHTDPGPNFPWIEFIKRVQDFYYGEDFDMAAKDEVINFIKSFVGPIVSDVKDIRQQLTGGRDYGEYPGWKQLGQNAKGENFTIVDSLADTRQRVIGLVDLVKGLEARVSKLEGGK</sequence>
<dbReference type="GO" id="GO:0009253">
    <property type="term" value="P:peptidoglycan catabolic process"/>
    <property type="evidence" value="ECO:0007669"/>
    <property type="project" value="InterPro"/>
</dbReference>
<dbReference type="EMBL" id="MH976515">
    <property type="protein sequence ID" value="AYR03184.1"/>
    <property type="molecule type" value="Genomic_DNA"/>
</dbReference>
<proteinExistence type="predicted"/>
<evidence type="ECO:0000259" key="3">
    <source>
        <dbReference type="SMART" id="SM00644"/>
    </source>
</evidence>
<protein>
    <submittedName>
        <fullName evidence="4">Lysin A, N-acetylmuramoyl-L-alanine amidase domain</fullName>
    </submittedName>
</protein>
<reference evidence="4 5" key="1">
    <citation type="submission" date="2018-09" db="EMBL/GenBank/DDBJ databases">
        <authorList>
            <person name="Amanuel B.M."/>
            <person name="Anspach C.J."/>
            <person name="Chiquito R.J."/>
            <person name="Gales J.M."/>
            <person name="Hall T."/>
            <person name="Hotaki K."/>
            <person name="Lozano B."/>
            <person name="Mugisha B."/>
            <person name="Fogarty M.P."/>
            <person name="Leadon S.A."/>
            <person name="Molloy S.D."/>
            <person name="Garlena R.A."/>
            <person name="Russell D.A."/>
            <person name="Pope W.H."/>
            <person name="Jacobs-Sera D."/>
            <person name="Hatfull G.F."/>
        </authorList>
    </citation>
    <scope>NUCLEOTIDE SEQUENCE [LARGE SCALE GENOMIC DNA]</scope>
</reference>
<gene>
    <name evidence="4" type="primary">36</name>
    <name evidence="4" type="ORF">SEA_OCTOBIEN14_36</name>
</gene>
<keyword evidence="2" id="KW-0081">Bacteriolytic enzyme</keyword>
<dbReference type="InterPro" id="IPR002502">
    <property type="entry name" value="Amidase_domain"/>
</dbReference>
<dbReference type="RefSeq" id="YP_010246281.1">
    <property type="nucleotide sequence ID" value="NC_060134.1"/>
</dbReference>
<dbReference type="SUPFAM" id="SSF55846">
    <property type="entry name" value="N-acetylmuramoyl-L-alanine amidase-like"/>
    <property type="match status" value="1"/>
</dbReference>
<keyword evidence="1" id="KW-0929">Antimicrobial</keyword>
<keyword evidence="5" id="KW-1185">Reference proteome</keyword>
<dbReference type="Proteomes" id="UP000280547">
    <property type="component" value="Segment"/>
</dbReference>
<evidence type="ECO:0000256" key="2">
    <source>
        <dbReference type="ARBA" id="ARBA00022638"/>
    </source>
</evidence>
<dbReference type="Gene3D" id="3.40.80.10">
    <property type="entry name" value="Peptidoglycan recognition protein-like"/>
    <property type="match status" value="1"/>
</dbReference>
<organism evidence="4 5">
    <name type="scientific">Gordonia phage Octobien14</name>
    <dbReference type="NCBI Taxonomy" id="2483673"/>
    <lineage>
        <taxon>Viruses</taxon>
        <taxon>Duplodnaviria</taxon>
        <taxon>Heunggongvirae</taxon>
        <taxon>Uroviricota</taxon>
        <taxon>Caudoviricetes</taxon>
        <taxon>Deeyouvirinae</taxon>
        <taxon>Octobienvirus</taxon>
        <taxon>Octobienvirus octobien14</taxon>
    </lineage>
</organism>
<dbReference type="Pfam" id="PF01510">
    <property type="entry name" value="Amidase_2"/>
    <property type="match status" value="1"/>
</dbReference>
<dbReference type="KEGG" id="vg:70080825"/>
<name>A0A3G3MB35_9CAUD</name>
<dbReference type="GO" id="GO:0008745">
    <property type="term" value="F:N-acetylmuramoyl-L-alanine amidase activity"/>
    <property type="evidence" value="ECO:0007669"/>
    <property type="project" value="InterPro"/>
</dbReference>
<evidence type="ECO:0000313" key="4">
    <source>
        <dbReference type="EMBL" id="AYR03184.1"/>
    </source>
</evidence>
<dbReference type="GeneID" id="70080825"/>
<dbReference type="GO" id="GO:0001897">
    <property type="term" value="P:symbiont-mediated cytolysis of host cell"/>
    <property type="evidence" value="ECO:0007669"/>
    <property type="project" value="UniProtKB-ARBA"/>
</dbReference>
<accession>A0A3G3MB35</accession>
<dbReference type="InterPro" id="IPR036505">
    <property type="entry name" value="Amidase/PGRP_sf"/>
</dbReference>
<dbReference type="SMART" id="SM00644">
    <property type="entry name" value="Ami_2"/>
    <property type="match status" value="1"/>
</dbReference>
<evidence type="ECO:0000256" key="1">
    <source>
        <dbReference type="ARBA" id="ARBA00022529"/>
    </source>
</evidence>
<dbReference type="CDD" id="cd06583">
    <property type="entry name" value="PGRP"/>
    <property type="match status" value="1"/>
</dbReference>
<evidence type="ECO:0000313" key="5">
    <source>
        <dbReference type="Proteomes" id="UP000280547"/>
    </source>
</evidence>
<feature type="domain" description="N-acetylmuramoyl-L-alanine amidase" evidence="3">
    <location>
        <begin position="12"/>
        <end position="162"/>
    </location>
</feature>